<name>A0A554VJQ1_9FLAO</name>
<dbReference type="PANTHER" id="PTHR41339">
    <property type="entry name" value="LIPL48"/>
    <property type="match status" value="1"/>
</dbReference>
<accession>A0A554VJQ1</accession>
<dbReference type="PANTHER" id="PTHR41339:SF1">
    <property type="entry name" value="SECRETED PROTEIN"/>
    <property type="match status" value="1"/>
</dbReference>
<sequence>MKKIYIITGLLLLAISFNGFSQNDIFSMKWLRGWTNFEPNKTDYEDYDKVLPNIISEDTFLRSDLVYLMSGDIYVTNNATLTIQEGTVLRGDVENSANLIVTRGAKLIANGSKAYPIVFTSNKSPNSRSHGDWGGITIIGSGNAYSTEGEGVIKGKFDPLYTSYGGTNENEETTVLRFVRIEYAGKSTNGLSLYALGKKSIMENIMISYSADDSFQWTGGESVSKNLISLKSSDDDFDFTQGHTSELINILAIRHPYITSDNGSYAVEIDGYDNKVGFKNTKKLTTVDITGATLISLTDQMNYSHSRAAISVNNLAELYINDSTISGFSDVVRLDKTFSTLKMVDHAFKMDNSFLNVHKEGVYTENKIANATFYLLKYNRFTKTFQNPEELFEDPFDKGNPKFTLKNSLNNYMVIQ</sequence>
<evidence type="ECO:0008006" key="3">
    <source>
        <dbReference type="Google" id="ProtNLM"/>
    </source>
</evidence>
<protein>
    <recommendedName>
        <fullName evidence="3">T9SS C-terminal target domain-containing protein</fullName>
    </recommendedName>
</protein>
<keyword evidence="2" id="KW-1185">Reference proteome</keyword>
<dbReference type="EMBL" id="VLNR01000025">
    <property type="protein sequence ID" value="TSE08153.1"/>
    <property type="molecule type" value="Genomic_DNA"/>
</dbReference>
<evidence type="ECO:0000313" key="1">
    <source>
        <dbReference type="EMBL" id="TSE08153.1"/>
    </source>
</evidence>
<dbReference type="OrthoDB" id="1521716at2"/>
<proteinExistence type="predicted"/>
<reference evidence="1 2" key="1">
    <citation type="submission" date="2019-07" db="EMBL/GenBank/DDBJ databases">
        <title>The draft genome sequence of Aquimarina algiphila M91.</title>
        <authorList>
            <person name="Meng X."/>
        </authorList>
    </citation>
    <scope>NUCLEOTIDE SEQUENCE [LARGE SCALE GENOMIC DNA]</scope>
    <source>
        <strain evidence="1 2">M91</strain>
    </source>
</reference>
<dbReference type="RefSeq" id="WP_109435542.1">
    <property type="nucleotide sequence ID" value="NZ_CANLFO010000019.1"/>
</dbReference>
<dbReference type="Proteomes" id="UP000318833">
    <property type="component" value="Unassembled WGS sequence"/>
</dbReference>
<gene>
    <name evidence="1" type="ORF">FOF46_13185</name>
</gene>
<evidence type="ECO:0000313" key="2">
    <source>
        <dbReference type="Proteomes" id="UP000318833"/>
    </source>
</evidence>
<comment type="caution">
    <text evidence="1">The sequence shown here is derived from an EMBL/GenBank/DDBJ whole genome shotgun (WGS) entry which is preliminary data.</text>
</comment>
<organism evidence="1 2">
    <name type="scientific">Aquimarina algiphila</name>
    <dbReference type="NCBI Taxonomy" id="2047982"/>
    <lineage>
        <taxon>Bacteria</taxon>
        <taxon>Pseudomonadati</taxon>
        <taxon>Bacteroidota</taxon>
        <taxon>Flavobacteriia</taxon>
        <taxon>Flavobacteriales</taxon>
        <taxon>Flavobacteriaceae</taxon>
        <taxon>Aquimarina</taxon>
    </lineage>
</organism>
<dbReference type="AlphaFoldDB" id="A0A554VJQ1"/>